<dbReference type="EMBL" id="JBHUHF010000001">
    <property type="protein sequence ID" value="MFD2025228.1"/>
    <property type="molecule type" value="Genomic_DNA"/>
</dbReference>
<protein>
    <recommendedName>
        <fullName evidence="3">N-acetylmuramic acid 6-phosphate etherase</fullName>
        <shortName evidence="3">MurNAc-6-P etherase</shortName>
        <ecNumber evidence="3">4.2.1.126</ecNumber>
    </recommendedName>
    <alternativeName>
        <fullName evidence="3">N-acetylmuramic acid 6-phosphate hydrolase</fullName>
    </alternativeName>
    <alternativeName>
        <fullName evidence="3">N-acetylmuramic acid 6-phosphate lyase</fullName>
    </alternativeName>
</protein>
<dbReference type="RefSeq" id="WP_377197134.1">
    <property type="nucleotide sequence ID" value="NZ_JBHUHF010000001.1"/>
</dbReference>
<evidence type="ECO:0000259" key="4">
    <source>
        <dbReference type="PROSITE" id="PS51464"/>
    </source>
</evidence>
<keyword evidence="2 3" id="KW-0119">Carbohydrate metabolism</keyword>
<dbReference type="Gene3D" id="3.40.50.10490">
    <property type="entry name" value="Glucose-6-phosphate isomerase like protein, domain 1"/>
    <property type="match status" value="1"/>
</dbReference>
<dbReference type="NCBIfam" id="TIGR00274">
    <property type="entry name" value="N-acetylmuramic acid 6-phosphate etherase"/>
    <property type="match status" value="1"/>
</dbReference>
<dbReference type="InterPro" id="IPR001347">
    <property type="entry name" value="SIS_dom"/>
</dbReference>
<dbReference type="Proteomes" id="UP001597338">
    <property type="component" value="Unassembled WGS sequence"/>
</dbReference>
<dbReference type="Gene3D" id="1.10.8.1080">
    <property type="match status" value="1"/>
</dbReference>
<comment type="pathway">
    <text evidence="3">Amino-sugar metabolism; N-acetylmuramate degradation.</text>
</comment>
<dbReference type="PROSITE" id="PS51464">
    <property type="entry name" value="SIS"/>
    <property type="match status" value="1"/>
</dbReference>
<dbReference type="InterPro" id="IPR040190">
    <property type="entry name" value="MURQ/GCKR"/>
</dbReference>
<feature type="active site" description="Proton donor" evidence="3">
    <location>
        <position position="83"/>
    </location>
</feature>
<dbReference type="NCBIfam" id="NF003915">
    <property type="entry name" value="PRK05441.1"/>
    <property type="match status" value="1"/>
</dbReference>
<dbReference type="PANTHER" id="PTHR10088">
    <property type="entry name" value="GLUCOKINASE REGULATORY PROTEIN"/>
    <property type="match status" value="1"/>
</dbReference>
<dbReference type="InterPro" id="IPR046348">
    <property type="entry name" value="SIS_dom_sf"/>
</dbReference>
<feature type="active site" evidence="3">
    <location>
        <position position="113"/>
    </location>
</feature>
<dbReference type="PANTHER" id="PTHR10088:SF4">
    <property type="entry name" value="GLUCOKINASE REGULATORY PROTEIN"/>
    <property type="match status" value="1"/>
</dbReference>
<organism evidence="5 6">
    <name type="scientific">Promicromonospora aerolata</name>
    <dbReference type="NCBI Taxonomy" id="195749"/>
    <lineage>
        <taxon>Bacteria</taxon>
        <taxon>Bacillati</taxon>
        <taxon>Actinomycetota</taxon>
        <taxon>Actinomycetes</taxon>
        <taxon>Micrococcales</taxon>
        <taxon>Promicromonosporaceae</taxon>
        <taxon>Promicromonospora</taxon>
    </lineage>
</organism>
<dbReference type="HAMAP" id="MF_00068">
    <property type="entry name" value="MurQ"/>
    <property type="match status" value="1"/>
</dbReference>
<dbReference type="Pfam" id="PF22645">
    <property type="entry name" value="GKRP_SIS_N"/>
    <property type="match status" value="1"/>
</dbReference>
<comment type="catalytic activity">
    <reaction evidence="3">
        <text>N-acetyl-D-muramate 6-phosphate + H2O = N-acetyl-D-glucosamine 6-phosphate + (R)-lactate</text>
        <dbReference type="Rhea" id="RHEA:26410"/>
        <dbReference type="ChEBI" id="CHEBI:15377"/>
        <dbReference type="ChEBI" id="CHEBI:16004"/>
        <dbReference type="ChEBI" id="CHEBI:57513"/>
        <dbReference type="ChEBI" id="CHEBI:58722"/>
        <dbReference type="EC" id="4.2.1.126"/>
    </reaction>
</comment>
<accession>A0ABW4V5V6</accession>
<name>A0ABW4V5V6_9MICO</name>
<dbReference type="GO" id="GO:0016829">
    <property type="term" value="F:lyase activity"/>
    <property type="evidence" value="ECO:0007669"/>
    <property type="project" value="UniProtKB-KW"/>
</dbReference>
<evidence type="ECO:0000256" key="1">
    <source>
        <dbReference type="ARBA" id="ARBA00023239"/>
    </source>
</evidence>
<evidence type="ECO:0000256" key="3">
    <source>
        <dbReference type="HAMAP-Rule" id="MF_00068"/>
    </source>
</evidence>
<dbReference type="EC" id="4.2.1.126" evidence="3"/>
<sequence length="301" mass="30859">MNLDTLTTEAADPRFALVDTLGVGELAALMNETDQSVPLAVRDALDQIVPAIEGVSDRMRHGGRLFYVGAGTPGRIGVLDASEVPPTFSTTGRVIGIMAGGQKAIVDAVEGIEDSEEAGAAAIDEAGVGPLDSVVGVAASGRTPFVVAAVRRARELGALGIGFSCNSGTALSAASEHPIEVIVGPELVSGSTRLKAGTAQKLVLNMFSTIAMVRLGKTYGNLMIDVNASNSKLRERATRMVMQLTGASHEVARATLESADYAVPVAVVVLRRGTDVAGARAALAAVGGRLRDALESEATAP</sequence>
<keyword evidence="1 3" id="KW-0456">Lyase</keyword>
<gene>
    <name evidence="3 5" type="primary">murQ</name>
    <name evidence="5" type="ORF">ACFSL2_06870</name>
</gene>
<keyword evidence="6" id="KW-1185">Reference proteome</keyword>
<evidence type="ECO:0000313" key="5">
    <source>
        <dbReference type="EMBL" id="MFD2025228.1"/>
    </source>
</evidence>
<dbReference type="InterPro" id="IPR005486">
    <property type="entry name" value="Glucokinase_regulatory_CS"/>
</dbReference>
<dbReference type="PROSITE" id="PS01272">
    <property type="entry name" value="GCKR"/>
    <property type="match status" value="1"/>
</dbReference>
<evidence type="ECO:0000256" key="2">
    <source>
        <dbReference type="ARBA" id="ARBA00023277"/>
    </source>
</evidence>
<dbReference type="InterPro" id="IPR005488">
    <property type="entry name" value="Etherase_MurQ"/>
</dbReference>
<comment type="miscellaneous">
    <text evidence="3">A lyase-type mechanism (elimination/hydration) is suggested for the cleavage of the lactyl ether bond of MurNAc 6-phosphate, with the formation of an alpha,beta-unsaturated aldehyde intermediate with (E)-stereochemistry, followed by the syn addition of water to give product.</text>
</comment>
<comment type="caution">
    <text evidence="5">The sequence shown here is derived from an EMBL/GenBank/DDBJ whole genome shotgun (WGS) entry which is preliminary data.</text>
</comment>
<reference evidence="6" key="1">
    <citation type="journal article" date="2019" name="Int. J. Syst. Evol. Microbiol.">
        <title>The Global Catalogue of Microorganisms (GCM) 10K type strain sequencing project: providing services to taxonomists for standard genome sequencing and annotation.</title>
        <authorList>
            <consortium name="The Broad Institute Genomics Platform"/>
            <consortium name="The Broad Institute Genome Sequencing Center for Infectious Disease"/>
            <person name="Wu L."/>
            <person name="Ma J."/>
        </authorList>
    </citation>
    <scope>NUCLEOTIDE SEQUENCE [LARGE SCALE GENOMIC DNA]</scope>
    <source>
        <strain evidence="6">CCM 7043</strain>
    </source>
</reference>
<dbReference type="NCBIfam" id="NF009222">
    <property type="entry name" value="PRK12570.1"/>
    <property type="match status" value="1"/>
</dbReference>
<comment type="subunit">
    <text evidence="3">Homodimer.</text>
</comment>
<comment type="function">
    <text evidence="3">Specifically catalyzes the cleavage of the D-lactyl ether substituent of MurNAc 6-phosphate, producing GlcNAc 6-phosphate and D-lactate.</text>
</comment>
<evidence type="ECO:0000313" key="6">
    <source>
        <dbReference type="Proteomes" id="UP001597338"/>
    </source>
</evidence>
<proteinExistence type="inferred from homology"/>
<dbReference type="SUPFAM" id="SSF53697">
    <property type="entry name" value="SIS domain"/>
    <property type="match status" value="1"/>
</dbReference>
<feature type="domain" description="SIS" evidence="4">
    <location>
        <begin position="55"/>
        <end position="217"/>
    </location>
</feature>
<dbReference type="Pfam" id="PF20741">
    <property type="entry name" value="GKRP-like_C"/>
    <property type="match status" value="1"/>
</dbReference>
<comment type="similarity">
    <text evidence="3">Belongs to the GCKR-like family. MurNAc-6-P etherase subfamily.</text>
</comment>
<dbReference type="CDD" id="cd05007">
    <property type="entry name" value="SIS_Etherase"/>
    <property type="match status" value="1"/>
</dbReference>